<sequence length="165" mass="17348">MTARPRHQAGRRCRWLTRRLDSLGRRLTQVDGHSGDDAGSITLFMLGALFVAAVLFAALLSDQVRVLHANGQAFDLAGKAARVGAQQLDPAALDTGTIRLDPATARTATLAYLDAHGIHDAQVTVTGAAVTVTVHQPVLFHIPVLTAGSRATVTQTRSAIATPGP</sequence>
<keyword evidence="3" id="KW-1185">Reference proteome</keyword>
<reference evidence="2 3" key="1">
    <citation type="submission" date="2022-04" db="EMBL/GenBank/DDBJ databases">
        <title>Genome diversity in the genus Frankia.</title>
        <authorList>
            <person name="Carlos-Shanley C."/>
            <person name="Hahn D."/>
        </authorList>
    </citation>
    <scope>NUCLEOTIDE SEQUENCE [LARGE SCALE GENOMIC DNA]</scope>
    <source>
        <strain evidence="2 3">Ag45/Mut15</strain>
    </source>
</reference>
<keyword evidence="1" id="KW-0472">Membrane</keyword>
<keyword evidence="1" id="KW-0812">Transmembrane</keyword>
<evidence type="ECO:0000313" key="2">
    <source>
        <dbReference type="EMBL" id="MCK9878301.1"/>
    </source>
</evidence>
<gene>
    <name evidence="2" type="ORF">MXD59_21430</name>
</gene>
<evidence type="ECO:0000256" key="1">
    <source>
        <dbReference type="SAM" id="Phobius"/>
    </source>
</evidence>
<comment type="caution">
    <text evidence="2">The sequence shown here is derived from an EMBL/GenBank/DDBJ whole genome shotgun (WGS) entry which is preliminary data.</text>
</comment>
<dbReference type="EMBL" id="JALKFT010000030">
    <property type="protein sequence ID" value="MCK9878301.1"/>
    <property type="molecule type" value="Genomic_DNA"/>
</dbReference>
<accession>A0ABT0K3I5</accession>
<proteinExistence type="predicted"/>
<feature type="transmembrane region" description="Helical" evidence="1">
    <location>
        <begin position="41"/>
        <end position="60"/>
    </location>
</feature>
<organism evidence="2 3">
    <name type="scientific">Frankia umida</name>
    <dbReference type="NCBI Taxonomy" id="573489"/>
    <lineage>
        <taxon>Bacteria</taxon>
        <taxon>Bacillati</taxon>
        <taxon>Actinomycetota</taxon>
        <taxon>Actinomycetes</taxon>
        <taxon>Frankiales</taxon>
        <taxon>Frankiaceae</taxon>
        <taxon>Frankia</taxon>
    </lineage>
</organism>
<dbReference type="Proteomes" id="UP001201873">
    <property type="component" value="Unassembled WGS sequence"/>
</dbReference>
<name>A0ABT0K3I5_9ACTN</name>
<evidence type="ECO:0000313" key="3">
    <source>
        <dbReference type="Proteomes" id="UP001201873"/>
    </source>
</evidence>
<keyword evidence="1" id="KW-1133">Transmembrane helix</keyword>
<protein>
    <recommendedName>
        <fullName evidence="4">Flp pilus-assembly TadG-like N-terminal domain-containing protein</fullName>
    </recommendedName>
</protein>
<evidence type="ECO:0008006" key="4">
    <source>
        <dbReference type="Google" id="ProtNLM"/>
    </source>
</evidence>
<dbReference type="RefSeq" id="WP_248826428.1">
    <property type="nucleotide sequence ID" value="NZ_JALKFT010000030.1"/>
</dbReference>